<dbReference type="GO" id="GO:0046872">
    <property type="term" value="F:metal ion binding"/>
    <property type="evidence" value="ECO:0007669"/>
    <property type="project" value="UniProtKB-KW"/>
</dbReference>
<accession>A0A6D2KL96</accession>
<feature type="compositionally biased region" description="Acidic residues" evidence="5">
    <location>
        <begin position="655"/>
        <end position="677"/>
    </location>
</feature>
<dbReference type="GO" id="GO:0003676">
    <property type="term" value="F:nucleic acid binding"/>
    <property type="evidence" value="ECO:0007669"/>
    <property type="project" value="InterPro"/>
</dbReference>
<dbReference type="InterPro" id="IPR025724">
    <property type="entry name" value="GAG-pre-integrase_dom"/>
</dbReference>
<dbReference type="Pfam" id="PF00665">
    <property type="entry name" value="rve"/>
    <property type="match status" value="1"/>
</dbReference>
<sequence>MKMALKVHRVWEAIESEEAGTNADKNNMAMALLCQSIPETPCFGYWRNRHGKEGVGSNERQACWSRKGRLSEITSQAAALGESIEEIKIVKKFLKSLPHKKFITIVASLEQILDLNKTSFSEIIGRLKAYEERVNGEEDTQEEQNKLMSLCFKLSRSFARSFAQTQLLKLQEAQEKETEVNDTEVADKLMLHEVVYLNEGKVVPSKYETNNGEDNVWYLDNGASNHMTGDKRYFSKIDESITGKVRFGDDSRIDIKGKGLIEFIDGNGEPRKMNDVYFIPDLKSNIISLGQETEARCDVRMKGEQLTMHDRDGKLLVKAARSKNRLYKVNMGLKDGLCLYTTTTSVSSRWHARLGHINLEKMKGMMQRELVTGVPSFEFEKKLCGSCLLGKQTRQVFPQATTYRASKVLELIHGDLCGPITPHTAAGNKYIFVLIDDHSRYMWSILLREKSEALEKFKRFKKIMEQESGASIQVFRTESGGEFVSQEFNAFCEISRIKRHLTAPYTPQQNGVVERRNRTLLEMTRSILKHMFVPDYLWGEAIRHSTYLLNRIATRAVKDKTPYEIFRGKKVETEHKPSSRTEPGSKAYRLVDPQTRRIVVSRDVIFDESKGWNWKTSGGEQSRGQEYGINFGDFGVHESQENDENLEREKKGEESHDEEDESSEEDEASSPEIEGFDDNQVNLRRGDRERTRPKYLDDYILLAVQEGERLLLTINEEPRDFSEAKKAKEWVLACEEIRSIIKNNTWTLVYLPSGAKAIGLKWVFKLKRNSDGSINKHKARLVAKGYAQRYGVDYEEVFAPVARLETIRLLISLAAASGWEIHHLDVKTAFLHGDLKETVFVKQPEGFEEIGQEEKVCKLNKALYGLKQAPRAWNIKLNAILREFKFSKCLKEPTVYRREYNGNLLLVAVYVDDLLVTGTSLKDIEEFKAEMASKFEMSDLGKQTYYLGIEVYQHEEGITLRQERYALKILEEAQMKSCNTAQIPMELGCKLSKAEDEKDIDATSFRKNVGCFNIYFIQSQIYLFVLEC</sequence>
<dbReference type="InterPro" id="IPR054722">
    <property type="entry name" value="PolX-like_BBD"/>
</dbReference>
<evidence type="ECO:0000256" key="2">
    <source>
        <dbReference type="ARBA" id="ARBA00022723"/>
    </source>
</evidence>
<proteinExistence type="predicted"/>
<evidence type="ECO:0000313" key="8">
    <source>
        <dbReference type="Proteomes" id="UP000467841"/>
    </source>
</evidence>
<dbReference type="InterPro" id="IPR043502">
    <property type="entry name" value="DNA/RNA_pol_sf"/>
</dbReference>
<dbReference type="Pfam" id="PF07727">
    <property type="entry name" value="RVT_2"/>
    <property type="match status" value="1"/>
</dbReference>
<feature type="compositionally biased region" description="Basic and acidic residues" evidence="5">
    <location>
        <begin position="568"/>
        <end position="579"/>
    </location>
</feature>
<dbReference type="InterPro" id="IPR036397">
    <property type="entry name" value="RNaseH_sf"/>
</dbReference>
<reference evidence="7" key="1">
    <citation type="submission" date="2020-01" db="EMBL/GenBank/DDBJ databases">
        <authorList>
            <person name="Mishra B."/>
        </authorList>
    </citation>
    <scope>NUCLEOTIDE SEQUENCE [LARGE SCALE GENOMIC DNA]</scope>
</reference>
<dbReference type="SUPFAM" id="SSF53098">
    <property type="entry name" value="Ribonuclease H-like"/>
    <property type="match status" value="1"/>
</dbReference>
<gene>
    <name evidence="7" type="ORF">MERR_LOCUS39913</name>
</gene>
<keyword evidence="8" id="KW-1185">Reference proteome</keyword>
<dbReference type="InterPro" id="IPR001584">
    <property type="entry name" value="Integrase_cat-core"/>
</dbReference>
<dbReference type="EMBL" id="CACVBM020001507">
    <property type="protein sequence ID" value="CAA7052678.1"/>
    <property type="molecule type" value="Genomic_DNA"/>
</dbReference>
<evidence type="ECO:0000259" key="6">
    <source>
        <dbReference type="PROSITE" id="PS50994"/>
    </source>
</evidence>
<dbReference type="Pfam" id="PF25597">
    <property type="entry name" value="SH3_retrovirus"/>
    <property type="match status" value="1"/>
</dbReference>
<feature type="region of interest" description="Disordered" evidence="5">
    <location>
        <begin position="615"/>
        <end position="688"/>
    </location>
</feature>
<dbReference type="GO" id="GO:0004190">
    <property type="term" value="F:aspartic-type endopeptidase activity"/>
    <property type="evidence" value="ECO:0007669"/>
    <property type="project" value="UniProtKB-KW"/>
</dbReference>
<keyword evidence="4" id="KW-0378">Hydrolase</keyword>
<dbReference type="InterPro" id="IPR013103">
    <property type="entry name" value="RVT_2"/>
</dbReference>
<evidence type="ECO:0000256" key="4">
    <source>
        <dbReference type="ARBA" id="ARBA00022801"/>
    </source>
</evidence>
<dbReference type="Pfam" id="PF13976">
    <property type="entry name" value="gag_pre-integrs"/>
    <property type="match status" value="1"/>
</dbReference>
<dbReference type="SUPFAM" id="SSF56672">
    <property type="entry name" value="DNA/RNA polymerases"/>
    <property type="match status" value="1"/>
</dbReference>
<dbReference type="Pfam" id="PF22936">
    <property type="entry name" value="Pol_BBD"/>
    <property type="match status" value="1"/>
</dbReference>
<feature type="domain" description="Integrase catalytic" evidence="6">
    <location>
        <begin position="394"/>
        <end position="570"/>
    </location>
</feature>
<dbReference type="GO" id="GO:0015074">
    <property type="term" value="P:DNA integration"/>
    <property type="evidence" value="ECO:0007669"/>
    <property type="project" value="InterPro"/>
</dbReference>
<keyword evidence="2" id="KW-0479">Metal-binding</keyword>
<feature type="compositionally biased region" description="Polar residues" evidence="5">
    <location>
        <begin position="615"/>
        <end position="624"/>
    </location>
</feature>
<dbReference type="OrthoDB" id="1751483at2759"/>
<dbReference type="PANTHER" id="PTHR42648:SF25">
    <property type="entry name" value="RNA-DIRECTED DNA POLYMERASE"/>
    <property type="match status" value="1"/>
</dbReference>
<evidence type="ECO:0000313" key="7">
    <source>
        <dbReference type="EMBL" id="CAA7052678.1"/>
    </source>
</evidence>
<organism evidence="7 8">
    <name type="scientific">Microthlaspi erraticum</name>
    <dbReference type="NCBI Taxonomy" id="1685480"/>
    <lineage>
        <taxon>Eukaryota</taxon>
        <taxon>Viridiplantae</taxon>
        <taxon>Streptophyta</taxon>
        <taxon>Embryophyta</taxon>
        <taxon>Tracheophyta</taxon>
        <taxon>Spermatophyta</taxon>
        <taxon>Magnoliopsida</taxon>
        <taxon>eudicotyledons</taxon>
        <taxon>Gunneridae</taxon>
        <taxon>Pentapetalae</taxon>
        <taxon>rosids</taxon>
        <taxon>malvids</taxon>
        <taxon>Brassicales</taxon>
        <taxon>Brassicaceae</taxon>
        <taxon>Coluteocarpeae</taxon>
        <taxon>Microthlaspi</taxon>
    </lineage>
</organism>
<feature type="region of interest" description="Disordered" evidence="5">
    <location>
        <begin position="568"/>
        <end position="589"/>
    </location>
</feature>
<keyword evidence="3" id="KW-0064">Aspartyl protease</keyword>
<dbReference type="InterPro" id="IPR012337">
    <property type="entry name" value="RNaseH-like_sf"/>
</dbReference>
<dbReference type="PROSITE" id="PS50994">
    <property type="entry name" value="INTEGRASE"/>
    <property type="match status" value="1"/>
</dbReference>
<evidence type="ECO:0000256" key="3">
    <source>
        <dbReference type="ARBA" id="ARBA00022750"/>
    </source>
</evidence>
<dbReference type="GO" id="GO:0006508">
    <property type="term" value="P:proteolysis"/>
    <property type="evidence" value="ECO:0007669"/>
    <property type="project" value="UniProtKB-KW"/>
</dbReference>
<dbReference type="InterPro" id="IPR039537">
    <property type="entry name" value="Retrotran_Ty1/copia-like"/>
</dbReference>
<name>A0A6D2KL96_9BRAS</name>
<dbReference type="Gene3D" id="3.30.420.10">
    <property type="entry name" value="Ribonuclease H-like superfamily/Ribonuclease H"/>
    <property type="match status" value="1"/>
</dbReference>
<dbReference type="InterPro" id="IPR057670">
    <property type="entry name" value="SH3_retrovirus"/>
</dbReference>
<protein>
    <recommendedName>
        <fullName evidence="6">Integrase catalytic domain-containing protein</fullName>
    </recommendedName>
</protein>
<comment type="caution">
    <text evidence="7">The sequence shown here is derived from an EMBL/GenBank/DDBJ whole genome shotgun (WGS) entry which is preliminary data.</text>
</comment>
<evidence type="ECO:0000256" key="1">
    <source>
        <dbReference type="ARBA" id="ARBA00022670"/>
    </source>
</evidence>
<dbReference type="AlphaFoldDB" id="A0A6D2KL96"/>
<feature type="compositionally biased region" description="Basic and acidic residues" evidence="5">
    <location>
        <begin position="635"/>
        <end position="654"/>
    </location>
</feature>
<evidence type="ECO:0000256" key="5">
    <source>
        <dbReference type="SAM" id="MobiDB-lite"/>
    </source>
</evidence>
<dbReference type="Proteomes" id="UP000467841">
    <property type="component" value="Unassembled WGS sequence"/>
</dbReference>
<dbReference type="PANTHER" id="PTHR42648">
    <property type="entry name" value="TRANSPOSASE, PUTATIVE-RELATED"/>
    <property type="match status" value="1"/>
</dbReference>
<keyword evidence="1" id="KW-0645">Protease</keyword>